<dbReference type="AlphaFoldDB" id="A0AAN4UUP4"/>
<evidence type="ECO:0000313" key="3">
    <source>
        <dbReference type="Proteomes" id="UP000199541"/>
    </source>
</evidence>
<reference evidence="2 3" key="2">
    <citation type="submission" date="2016-10" db="EMBL/GenBank/DDBJ databases">
        <authorList>
            <person name="Varghese N."/>
            <person name="Submissions S."/>
        </authorList>
    </citation>
    <scope>NUCLEOTIDE SEQUENCE [LARGE SCALE GENOMIC DNA]</scope>
    <source>
        <strain evidence="2 3">DSM 24802</strain>
    </source>
</reference>
<gene>
    <name evidence="1" type="ORF">GCM10008024_37970</name>
    <name evidence="2" type="ORF">SAMN05444006_13033</name>
</gene>
<organism evidence="1 4">
    <name type="scientific">Allgaiera indica</name>
    <dbReference type="NCBI Taxonomy" id="765699"/>
    <lineage>
        <taxon>Bacteria</taxon>
        <taxon>Pseudomonadati</taxon>
        <taxon>Pseudomonadota</taxon>
        <taxon>Alphaproteobacteria</taxon>
        <taxon>Rhodobacterales</taxon>
        <taxon>Paracoccaceae</taxon>
        <taxon>Allgaiera</taxon>
    </lineage>
</organism>
<protein>
    <submittedName>
        <fullName evidence="1">Uncharacterized protein</fullName>
    </submittedName>
</protein>
<evidence type="ECO:0000313" key="4">
    <source>
        <dbReference type="Proteomes" id="UP000634647"/>
    </source>
</evidence>
<reference evidence="1" key="1">
    <citation type="journal article" date="2014" name="Int. J. Syst. Evol. Microbiol.">
        <title>Complete genome sequence of Corynebacterium casei LMG S-19264T (=DSM 44701T), isolated from a smear-ripened cheese.</title>
        <authorList>
            <consortium name="US DOE Joint Genome Institute (JGI-PGF)"/>
            <person name="Walter F."/>
            <person name="Albersmeier A."/>
            <person name="Kalinowski J."/>
            <person name="Ruckert C."/>
        </authorList>
    </citation>
    <scope>NUCLEOTIDE SEQUENCE</scope>
    <source>
        <strain evidence="1">CGMCC 1.10859</strain>
    </source>
</reference>
<name>A0AAN4UUP4_9RHOB</name>
<evidence type="ECO:0000313" key="1">
    <source>
        <dbReference type="EMBL" id="GHE05810.1"/>
    </source>
</evidence>
<dbReference type="RefSeq" id="WP_035839279.1">
    <property type="nucleotide sequence ID" value="NZ_BNAB01000028.1"/>
</dbReference>
<sequence>MKALYERTFDWMDRQHQALCRSIPPPQRIDQKGLTTFRFVEKRPDQAMIQQLARVISGLRATFLLLEQGLFQEQIALCRMLHDIEEDVTFLAHASRQHPAPRLLTDYLDAFFAEEIALESLEEGQRVKGRSAPSRRKIINYLASYVGTGDNPFEVSNNALAIHFTLSGYVHAASSQVMEMYDPESSFFVTAPSPNNPFRKDHEHDMWNYVYRGVLSFLRVAATIGNEDARRECALFLKEFKRLSGDRVDF</sequence>
<comment type="caution">
    <text evidence="1">The sequence shown here is derived from an EMBL/GenBank/DDBJ whole genome shotgun (WGS) entry which is preliminary data.</text>
</comment>
<accession>A0AAN4UUP4</accession>
<dbReference type="EMBL" id="BNAB01000028">
    <property type="protein sequence ID" value="GHE05810.1"/>
    <property type="molecule type" value="Genomic_DNA"/>
</dbReference>
<proteinExistence type="predicted"/>
<evidence type="ECO:0000313" key="2">
    <source>
        <dbReference type="EMBL" id="SDX79808.1"/>
    </source>
</evidence>
<keyword evidence="3" id="KW-1185">Reference proteome</keyword>
<reference evidence="1" key="3">
    <citation type="submission" date="2023-06" db="EMBL/GenBank/DDBJ databases">
        <authorList>
            <person name="Sun Q."/>
            <person name="Zhou Y."/>
        </authorList>
    </citation>
    <scope>NUCLEOTIDE SEQUENCE</scope>
    <source>
        <strain evidence="1">CGMCC 1.10859</strain>
    </source>
</reference>
<dbReference type="EMBL" id="FNOB01000030">
    <property type="protein sequence ID" value="SDX79808.1"/>
    <property type="molecule type" value="Genomic_DNA"/>
</dbReference>
<dbReference type="Proteomes" id="UP000634647">
    <property type="component" value="Unassembled WGS sequence"/>
</dbReference>
<dbReference type="Proteomes" id="UP000199541">
    <property type="component" value="Unassembled WGS sequence"/>
</dbReference>